<comment type="caution">
    <text evidence="1">The sequence shown here is derived from an EMBL/GenBank/DDBJ whole genome shotgun (WGS) entry which is preliminary data.</text>
</comment>
<dbReference type="AlphaFoldDB" id="A0A316AAG1"/>
<dbReference type="RefSeq" id="WP_109677598.1">
    <property type="nucleotide sequence ID" value="NZ_QGDT01000016.1"/>
</dbReference>
<name>A0A316AAG1_9BACT</name>
<dbReference type="EMBL" id="QGDT01000016">
    <property type="protein sequence ID" value="PWJ54765.1"/>
    <property type="molecule type" value="Genomic_DNA"/>
</dbReference>
<organism evidence="1 2">
    <name type="scientific">Dyadobacter jejuensis</name>
    <dbReference type="NCBI Taxonomy" id="1082580"/>
    <lineage>
        <taxon>Bacteria</taxon>
        <taxon>Pseudomonadati</taxon>
        <taxon>Bacteroidota</taxon>
        <taxon>Cytophagia</taxon>
        <taxon>Cytophagales</taxon>
        <taxon>Spirosomataceae</taxon>
        <taxon>Dyadobacter</taxon>
    </lineage>
</organism>
<sequence>MQRVQSTSVVAYTPENRCGGMPAFDYLLSEASIGQSIRFLGDIPADMSTLWGYEIRLADYTLQADFQICISKATFGAFQEYLWNVPYAHRMWGNLRTLVDQWRGRRTDLYYLLKNIWLEMDATQMASTDPVPNFFFGPVDGLNTDAFTKVVPFIFSYFGETLEKPSIDSLAFIHAALPAGSWIPQIGRMTARPGKQPVRLFVHRISELEIVPFLQRIGYRLTYPMLVTLLRDMHEVFDFVDINVETCLGSGPHRVGLEGYIQRWDAIRLQKVLDFLQKRKLIEWVYTDRLRQFLAAATHRTSAYQEYIHHIKITFASDGPLEAKLYIGVKNISIWSKVEK</sequence>
<dbReference type="Proteomes" id="UP000245880">
    <property type="component" value="Unassembled WGS sequence"/>
</dbReference>
<accession>A0A316AAG1</accession>
<keyword evidence="2" id="KW-1185">Reference proteome</keyword>
<protein>
    <submittedName>
        <fullName evidence="1">Uncharacterized protein</fullName>
    </submittedName>
</protein>
<evidence type="ECO:0000313" key="1">
    <source>
        <dbReference type="EMBL" id="PWJ54765.1"/>
    </source>
</evidence>
<reference evidence="1 2" key="1">
    <citation type="submission" date="2018-03" db="EMBL/GenBank/DDBJ databases">
        <title>Genomic Encyclopedia of Archaeal and Bacterial Type Strains, Phase II (KMG-II): from individual species to whole genera.</title>
        <authorList>
            <person name="Goeker M."/>
        </authorList>
    </citation>
    <scope>NUCLEOTIDE SEQUENCE [LARGE SCALE GENOMIC DNA]</scope>
    <source>
        <strain evidence="1 2">DSM 100346</strain>
    </source>
</reference>
<proteinExistence type="predicted"/>
<dbReference type="OrthoDB" id="4673451at2"/>
<evidence type="ECO:0000313" key="2">
    <source>
        <dbReference type="Proteomes" id="UP000245880"/>
    </source>
</evidence>
<gene>
    <name evidence="1" type="ORF">CLV98_11652</name>
</gene>